<feature type="region of interest" description="Disordered" evidence="1">
    <location>
        <begin position="64"/>
        <end position="108"/>
    </location>
</feature>
<comment type="caution">
    <text evidence="2">The sequence shown here is derived from an EMBL/GenBank/DDBJ whole genome shotgun (WGS) entry which is preliminary data.</text>
</comment>
<name>A0A9P7QTG6_9PEZI</name>
<accession>A0A9P7QTG6</accession>
<keyword evidence="3" id="KW-1185">Reference proteome</keyword>
<feature type="non-terminal residue" evidence="2">
    <location>
        <position position="108"/>
    </location>
</feature>
<organism evidence="2 3">
    <name type="scientific">Colletotrichum scovillei</name>
    <dbReference type="NCBI Taxonomy" id="1209932"/>
    <lineage>
        <taxon>Eukaryota</taxon>
        <taxon>Fungi</taxon>
        <taxon>Dikarya</taxon>
        <taxon>Ascomycota</taxon>
        <taxon>Pezizomycotina</taxon>
        <taxon>Sordariomycetes</taxon>
        <taxon>Hypocreomycetidae</taxon>
        <taxon>Glomerellales</taxon>
        <taxon>Glomerellaceae</taxon>
        <taxon>Colletotrichum</taxon>
        <taxon>Colletotrichum acutatum species complex</taxon>
    </lineage>
</organism>
<sequence>MIDRIRVGIQSRRPTICIGRCVVRTSSPQTENPNTRKGIGFVRGKLWRSTTTCGMAWKWQKTATSTFGTKRNTARKHTPKEREPLKGWRSERRMVSATPQGGSRSLSK</sequence>
<protein>
    <submittedName>
        <fullName evidence="2">Uncharacterized protein</fullName>
    </submittedName>
</protein>
<gene>
    <name evidence="2" type="ORF">JMJ77_008895</name>
</gene>
<dbReference type="Proteomes" id="UP000699042">
    <property type="component" value="Unassembled WGS sequence"/>
</dbReference>
<proteinExistence type="predicted"/>
<reference evidence="2" key="1">
    <citation type="submission" date="2021-05" db="EMBL/GenBank/DDBJ databases">
        <title>Comparative genomics of three Colletotrichum scovillei strains and genetic complementation revealed genes involved fungal growth and virulence on chili pepper.</title>
        <authorList>
            <person name="Hsieh D.-K."/>
            <person name="Chuang S.-C."/>
            <person name="Chen C.-Y."/>
            <person name="Chao Y.-T."/>
            <person name="Lu M.-Y.J."/>
            <person name="Lee M.-H."/>
            <person name="Shih M.-C."/>
        </authorList>
    </citation>
    <scope>NUCLEOTIDE SEQUENCE</scope>
    <source>
        <strain evidence="2">Coll-153</strain>
    </source>
</reference>
<feature type="compositionally biased region" description="Basic and acidic residues" evidence="1">
    <location>
        <begin position="80"/>
        <end position="94"/>
    </location>
</feature>
<dbReference type="AlphaFoldDB" id="A0A9P7QTG6"/>
<dbReference type="EMBL" id="JAESDN010000016">
    <property type="protein sequence ID" value="KAG7041191.1"/>
    <property type="molecule type" value="Genomic_DNA"/>
</dbReference>
<feature type="compositionally biased region" description="Polar residues" evidence="1">
    <location>
        <begin position="97"/>
        <end position="108"/>
    </location>
</feature>
<evidence type="ECO:0000313" key="2">
    <source>
        <dbReference type="EMBL" id="KAG7041191.1"/>
    </source>
</evidence>
<evidence type="ECO:0000256" key="1">
    <source>
        <dbReference type="SAM" id="MobiDB-lite"/>
    </source>
</evidence>
<evidence type="ECO:0000313" key="3">
    <source>
        <dbReference type="Proteomes" id="UP000699042"/>
    </source>
</evidence>